<feature type="active site" description="Proton acceptor" evidence="3">
    <location>
        <position position="206"/>
    </location>
</feature>
<evidence type="ECO:0000256" key="2">
    <source>
        <dbReference type="ARBA" id="ARBA00037999"/>
    </source>
</evidence>
<dbReference type="SUPFAM" id="SSF53383">
    <property type="entry name" value="PLP-dependent transferases"/>
    <property type="match status" value="1"/>
</dbReference>
<evidence type="ECO:0000256" key="1">
    <source>
        <dbReference type="ARBA" id="ARBA00022898"/>
    </source>
</evidence>
<evidence type="ECO:0000256" key="3">
    <source>
        <dbReference type="PIRSR" id="PIRSR000390-1"/>
    </source>
</evidence>
<dbReference type="GO" id="GO:0030170">
    <property type="term" value="F:pyridoxal phosphate binding"/>
    <property type="evidence" value="ECO:0007669"/>
    <property type="project" value="TreeGrafter"/>
</dbReference>
<comment type="caution">
    <text evidence="6">The sequence shown here is derived from an EMBL/GenBank/DDBJ whole genome shotgun (WGS) entry which is preliminary data.</text>
</comment>
<protein>
    <submittedName>
        <fullName evidence="6">DegT/DnrJ/EryC1/StrS family aminotransferase</fullName>
    </submittedName>
</protein>
<dbReference type="CDD" id="cd00616">
    <property type="entry name" value="AHBA_syn"/>
    <property type="match status" value="1"/>
</dbReference>
<evidence type="ECO:0000256" key="4">
    <source>
        <dbReference type="PIRSR" id="PIRSR000390-2"/>
    </source>
</evidence>
<keyword evidence="6" id="KW-0032">Aminotransferase</keyword>
<dbReference type="EMBL" id="DTGG01000019">
    <property type="protein sequence ID" value="HFZ08599.1"/>
    <property type="molecule type" value="Genomic_DNA"/>
</dbReference>
<dbReference type="GO" id="GO:0000271">
    <property type="term" value="P:polysaccharide biosynthetic process"/>
    <property type="evidence" value="ECO:0007669"/>
    <property type="project" value="TreeGrafter"/>
</dbReference>
<accession>A0A7V3J982</accession>
<dbReference type="PIRSF" id="PIRSF000390">
    <property type="entry name" value="PLP_StrS"/>
    <property type="match status" value="1"/>
</dbReference>
<evidence type="ECO:0000313" key="6">
    <source>
        <dbReference type="EMBL" id="HFZ08599.1"/>
    </source>
</evidence>
<reference evidence="6" key="1">
    <citation type="journal article" date="2020" name="mSystems">
        <title>Genome- and Community-Level Interaction Insights into Carbon Utilization and Element Cycling Functions of Hydrothermarchaeota in Hydrothermal Sediment.</title>
        <authorList>
            <person name="Zhou Z."/>
            <person name="Liu Y."/>
            <person name="Xu W."/>
            <person name="Pan J."/>
            <person name="Luo Z.H."/>
            <person name="Li M."/>
        </authorList>
    </citation>
    <scope>NUCLEOTIDE SEQUENCE [LARGE SCALE GENOMIC DNA]</scope>
    <source>
        <strain evidence="6">SpSt-757</strain>
    </source>
</reference>
<dbReference type="InterPro" id="IPR015424">
    <property type="entry name" value="PyrdxlP-dep_Trfase"/>
</dbReference>
<dbReference type="PANTHER" id="PTHR30244:SF9">
    <property type="entry name" value="PROTEIN RV3402C"/>
    <property type="match status" value="1"/>
</dbReference>
<proteinExistence type="inferred from homology"/>
<dbReference type="Pfam" id="PF01041">
    <property type="entry name" value="DegT_DnrJ_EryC1"/>
    <property type="match status" value="1"/>
</dbReference>
<dbReference type="InterPro" id="IPR000653">
    <property type="entry name" value="DegT/StrS_aminotransferase"/>
</dbReference>
<dbReference type="InterPro" id="IPR015422">
    <property type="entry name" value="PyrdxlP-dep_Trfase_small"/>
</dbReference>
<organism evidence="6">
    <name type="scientific">candidate division CPR3 bacterium</name>
    <dbReference type="NCBI Taxonomy" id="2268181"/>
    <lineage>
        <taxon>Bacteria</taxon>
        <taxon>Bacteria division CPR3</taxon>
    </lineage>
</organism>
<dbReference type="PANTHER" id="PTHR30244">
    <property type="entry name" value="TRANSAMINASE"/>
    <property type="match status" value="1"/>
</dbReference>
<dbReference type="Gene3D" id="3.90.1150.10">
    <property type="entry name" value="Aspartate Aminotransferase, domain 1"/>
    <property type="match status" value="1"/>
</dbReference>
<evidence type="ECO:0000256" key="5">
    <source>
        <dbReference type="RuleBase" id="RU004508"/>
    </source>
</evidence>
<dbReference type="Gene3D" id="3.40.640.10">
    <property type="entry name" value="Type I PLP-dependent aspartate aminotransferase-like (Major domain)"/>
    <property type="match status" value="1"/>
</dbReference>
<sequence length="396" mass="44184">MSKKSQIPNLKSKIPAILGGEPAFDKPVPITEPTIPPIHQLKSMYEKVLKSRMITNSKFVQEFEARVAEHLGVKHAIAVNSCTSGLMLIMKALDLKGEVILPSFTFHATAHAVVWNGLKPVFVDCDPETYNIDPKEVEKAITPRTCAILGVHIFGNPADVEALEKIAKKHKLKLIFDAAHGFGSKYKGKHVGGFGDAESFSLSPTKLLTAGEGGIVTTNDDEIARRVRIGRNYGDPGTYDCEFSGFSARMSEFQAILGIESLKMLESNVLRRNKMANLYKTLLAKIPGISFQKIKAGNRSSYKDFSILIDERKFGISRDKLYEALMAENIVVKKYFYPPVHKQRAFEKYASQHDANLHITERISTGSISLPLFSHISEMVVEKICSVVVLIYKRWR</sequence>
<gene>
    <name evidence="6" type="ORF">ENV41_00495</name>
</gene>
<dbReference type="InterPro" id="IPR015421">
    <property type="entry name" value="PyrdxlP-dep_Trfase_major"/>
</dbReference>
<name>A0A7V3J982_UNCC3</name>
<keyword evidence="1 4" id="KW-0663">Pyridoxal phosphate</keyword>
<dbReference type="GO" id="GO:0008483">
    <property type="term" value="F:transaminase activity"/>
    <property type="evidence" value="ECO:0007669"/>
    <property type="project" value="UniProtKB-KW"/>
</dbReference>
<dbReference type="AlphaFoldDB" id="A0A7V3J982"/>
<feature type="modified residue" description="N6-(pyridoxal phosphate)lysine" evidence="4">
    <location>
        <position position="206"/>
    </location>
</feature>
<keyword evidence="6" id="KW-0808">Transferase</keyword>
<comment type="similarity">
    <text evidence="2 5">Belongs to the DegT/DnrJ/EryC1 family.</text>
</comment>